<dbReference type="eggNOG" id="COG5592">
    <property type="taxonomic scope" value="Bacteria"/>
</dbReference>
<feature type="region of interest" description="Disordered" evidence="1">
    <location>
        <begin position="1"/>
        <end position="22"/>
    </location>
</feature>
<dbReference type="InterPro" id="IPR012312">
    <property type="entry name" value="Hemerythrin-like"/>
</dbReference>
<evidence type="ECO:0000256" key="1">
    <source>
        <dbReference type="SAM" id="MobiDB-lite"/>
    </source>
</evidence>
<dbReference type="OrthoDB" id="5512987at2"/>
<accession>A0A1W6SPU2</accession>
<feature type="compositionally biased region" description="Polar residues" evidence="1">
    <location>
        <begin position="1"/>
        <end position="17"/>
    </location>
</feature>
<evidence type="ECO:0000259" key="2">
    <source>
        <dbReference type="Pfam" id="PF01814"/>
    </source>
</evidence>
<dbReference type="Proteomes" id="UP000012179">
    <property type="component" value="Chromosome"/>
</dbReference>
<proteinExistence type="predicted"/>
<dbReference type="Gene3D" id="1.20.120.520">
    <property type="entry name" value="nmb1532 protein domain like"/>
    <property type="match status" value="1"/>
</dbReference>
<dbReference type="PANTHER" id="PTHR35585">
    <property type="entry name" value="HHE DOMAIN PROTEIN (AFU_ORTHOLOGUE AFUA_4G00730)"/>
    <property type="match status" value="1"/>
</dbReference>
<dbReference type="RefSeq" id="WP_040853282.1">
    <property type="nucleotide sequence ID" value="NZ_CP021106.3"/>
</dbReference>
<dbReference type="AlphaFoldDB" id="A0A1W6SPU2"/>
<feature type="domain" description="Hemerythrin-like" evidence="2">
    <location>
        <begin position="27"/>
        <end position="145"/>
    </location>
</feature>
<dbReference type="PANTHER" id="PTHR35585:SF1">
    <property type="entry name" value="HHE DOMAIN PROTEIN (AFU_ORTHOLOGUE AFUA_4G00730)"/>
    <property type="match status" value="1"/>
</dbReference>
<sequence length="170" mass="19449">MPTTRSSTINHKTTTHPTARRETSHDAIKLLTEDHTKVKKMFKDFEKLCQKNDNRGKEELAAKICGELTVHAQLEEEIFYPAVREAIDEDKLMNEAMIEHASAKDLITQIQSMKASDPMFDATVTVLGEYINHHIKEEQNEIFPKTQKAGMDLEALGEEIKERKEALLKE</sequence>
<dbReference type="EMBL" id="CP021106">
    <property type="protein sequence ID" value="ARO87801.1"/>
    <property type="molecule type" value="Genomic_DNA"/>
</dbReference>
<keyword evidence="4" id="KW-1185">Reference proteome</keyword>
<name>A0A1W6SPU2_9PROT</name>
<evidence type="ECO:0000313" key="4">
    <source>
        <dbReference type="Proteomes" id="UP000012179"/>
    </source>
</evidence>
<evidence type="ECO:0000313" key="3">
    <source>
        <dbReference type="EMBL" id="ARO87801.1"/>
    </source>
</evidence>
<reference evidence="3 4" key="1">
    <citation type="journal article" date="2015" name="Int. J. Syst. Evol. Microbiol.">
        <title>Nitrosospira lacus sp. nov., a psychrotolerant, ammonia-oxidizing bacterium from sandy lake sediment.</title>
        <authorList>
            <person name="Urakawa H."/>
            <person name="Garcia J.C."/>
            <person name="Nielsen J.L."/>
            <person name="Le V.Q."/>
            <person name="Kozlowski J.A."/>
            <person name="Stein L.Y."/>
            <person name="Lim C.K."/>
            <person name="Pommerening-Roser A."/>
            <person name="Martens-Habbena W."/>
            <person name="Stahl D.A."/>
            <person name="Klotz M.G."/>
        </authorList>
    </citation>
    <scope>NUCLEOTIDE SEQUENCE [LARGE SCALE GENOMIC DNA]</scope>
    <source>
        <strain evidence="3 4">APG3</strain>
    </source>
</reference>
<protein>
    <submittedName>
        <fullName evidence="3">Hemerythrin</fullName>
    </submittedName>
</protein>
<dbReference type="CDD" id="cd12108">
    <property type="entry name" value="Hr-like"/>
    <property type="match status" value="1"/>
</dbReference>
<organism evidence="3 4">
    <name type="scientific">Nitrosospira lacus</name>
    <dbReference type="NCBI Taxonomy" id="1288494"/>
    <lineage>
        <taxon>Bacteria</taxon>
        <taxon>Pseudomonadati</taxon>
        <taxon>Pseudomonadota</taxon>
        <taxon>Betaproteobacteria</taxon>
        <taxon>Nitrosomonadales</taxon>
        <taxon>Nitrosomonadaceae</taxon>
        <taxon>Nitrosospira</taxon>
    </lineage>
</organism>
<gene>
    <name evidence="3" type="ORF">EBAPG3_008490</name>
</gene>
<dbReference type="Pfam" id="PF01814">
    <property type="entry name" value="Hemerythrin"/>
    <property type="match status" value="1"/>
</dbReference>
<dbReference type="KEGG" id="nlc:EBAPG3_008490"/>